<keyword evidence="4" id="KW-0812">Transmembrane</keyword>
<sequence length="354" mass="40226">MSVYVYTRKIFVRRRIVKKVLMIIMVLSILCGITLIADGQKEKGAEKIVIKLGHDNNVQTPGHKAFLEFKKIVEEESQGQIEVQVFPGGQLGSVQDMFEQARRGDIQMSVTATTLFTQTIPEFAIWDSFYMFDDATHAHRVLDGKAGIELMKPLESMNLVGLGYMEIGFRNFSNRKNPIMKPEDVKGLKIRGWGPIQIAAWESVGCVLTSLSWSEVFTSLQQNLIDGQECATSSFYYAKFYEAQKYWSLTKHVYTNWLWYANKDFMDGLSAEHRSLIEEAAKKTIRLDRELIAASEKEILDKLPGLGIEVNEVPLEARRAMGEIMNGAVKNQIVEKCGIDIYNFVMAEIEAERK</sequence>
<comment type="caution">
    <text evidence="5">The sequence shown here is derived from an EMBL/GenBank/DDBJ whole genome shotgun (WGS) entry which is preliminary data.</text>
</comment>
<evidence type="ECO:0000256" key="1">
    <source>
        <dbReference type="ARBA" id="ARBA00009023"/>
    </source>
</evidence>
<evidence type="ECO:0000256" key="3">
    <source>
        <dbReference type="ARBA" id="ARBA00022729"/>
    </source>
</evidence>
<dbReference type="PIRSF" id="PIRSF006470">
    <property type="entry name" value="DctB"/>
    <property type="match status" value="1"/>
</dbReference>
<feature type="transmembrane region" description="Helical" evidence="4">
    <location>
        <begin position="20"/>
        <end position="37"/>
    </location>
</feature>
<dbReference type="PANTHER" id="PTHR33376:SF7">
    <property type="entry name" value="C4-DICARBOXYLATE-BINDING PROTEIN DCTB"/>
    <property type="match status" value="1"/>
</dbReference>
<keyword evidence="5" id="KW-0675">Receptor</keyword>
<proteinExistence type="inferred from homology"/>
<evidence type="ECO:0000256" key="2">
    <source>
        <dbReference type="ARBA" id="ARBA00022448"/>
    </source>
</evidence>
<dbReference type="STRING" id="1963862.B4O97_10685"/>
<keyword evidence="4" id="KW-0472">Membrane</keyword>
<organism evidence="5 6">
    <name type="scientific">Marispirochaeta aestuarii</name>
    <dbReference type="NCBI Taxonomy" id="1963862"/>
    <lineage>
        <taxon>Bacteria</taxon>
        <taxon>Pseudomonadati</taxon>
        <taxon>Spirochaetota</taxon>
        <taxon>Spirochaetia</taxon>
        <taxon>Spirochaetales</taxon>
        <taxon>Spirochaetaceae</taxon>
        <taxon>Marispirochaeta</taxon>
    </lineage>
</organism>
<gene>
    <name evidence="5" type="ORF">B4O97_10685</name>
</gene>
<keyword evidence="3" id="KW-0732">Signal</keyword>
<evidence type="ECO:0000313" key="5">
    <source>
        <dbReference type="EMBL" id="ORC35182.1"/>
    </source>
</evidence>
<reference evidence="5 6" key="1">
    <citation type="submission" date="2017-03" db="EMBL/GenBank/DDBJ databases">
        <title>Draft Genome sequence of Marispirochaeta sp. strain JC444.</title>
        <authorList>
            <person name="Shivani Y."/>
            <person name="Subhash Y."/>
            <person name="Sasikala C."/>
            <person name="Ramana C."/>
        </authorList>
    </citation>
    <scope>NUCLEOTIDE SEQUENCE [LARGE SCALE GENOMIC DNA]</scope>
    <source>
        <strain evidence="5 6">JC444</strain>
    </source>
</reference>
<dbReference type="Pfam" id="PF03480">
    <property type="entry name" value="DctP"/>
    <property type="match status" value="1"/>
</dbReference>
<evidence type="ECO:0000313" key="6">
    <source>
        <dbReference type="Proteomes" id="UP000192343"/>
    </source>
</evidence>
<dbReference type="InterPro" id="IPR038404">
    <property type="entry name" value="TRAP_DctP_sf"/>
</dbReference>
<dbReference type="AlphaFoldDB" id="A0A1Y1RXS7"/>
<dbReference type="PANTHER" id="PTHR33376">
    <property type="match status" value="1"/>
</dbReference>
<name>A0A1Y1RXS7_9SPIO</name>
<dbReference type="InterPro" id="IPR004682">
    <property type="entry name" value="TRAP_DctP"/>
</dbReference>
<accession>A0A1Y1RXS7</accession>
<protein>
    <submittedName>
        <fullName evidence="5">DctP family TRAP transporter solute receptor</fullName>
    </submittedName>
</protein>
<dbReference type="NCBIfam" id="TIGR00787">
    <property type="entry name" value="dctP"/>
    <property type="match status" value="1"/>
</dbReference>
<evidence type="ECO:0000256" key="4">
    <source>
        <dbReference type="SAM" id="Phobius"/>
    </source>
</evidence>
<keyword evidence="6" id="KW-1185">Reference proteome</keyword>
<dbReference type="Gene3D" id="3.40.190.170">
    <property type="entry name" value="Bacterial extracellular solute-binding protein, family 7"/>
    <property type="match status" value="1"/>
</dbReference>
<dbReference type="NCBIfam" id="NF037995">
    <property type="entry name" value="TRAP_S1"/>
    <property type="match status" value="1"/>
</dbReference>
<dbReference type="Proteomes" id="UP000192343">
    <property type="component" value="Unassembled WGS sequence"/>
</dbReference>
<keyword evidence="4" id="KW-1133">Transmembrane helix</keyword>
<dbReference type="InterPro" id="IPR018389">
    <property type="entry name" value="DctP_fam"/>
</dbReference>
<dbReference type="GO" id="GO:0030288">
    <property type="term" value="C:outer membrane-bounded periplasmic space"/>
    <property type="evidence" value="ECO:0007669"/>
    <property type="project" value="InterPro"/>
</dbReference>
<dbReference type="GO" id="GO:0055085">
    <property type="term" value="P:transmembrane transport"/>
    <property type="evidence" value="ECO:0007669"/>
    <property type="project" value="InterPro"/>
</dbReference>
<dbReference type="CDD" id="cd13603">
    <property type="entry name" value="PBP2_TRAP_Siap_TeaA_like"/>
    <property type="match status" value="1"/>
</dbReference>
<dbReference type="EMBL" id="MWQY01000010">
    <property type="protein sequence ID" value="ORC35182.1"/>
    <property type="molecule type" value="Genomic_DNA"/>
</dbReference>
<keyword evidence="2" id="KW-0813">Transport</keyword>
<comment type="similarity">
    <text evidence="1">Belongs to the bacterial solute-binding protein 7 family.</text>
</comment>